<feature type="transmembrane region" description="Helical" evidence="2">
    <location>
        <begin position="57"/>
        <end position="80"/>
    </location>
</feature>
<keyword evidence="2" id="KW-1133">Transmembrane helix</keyword>
<name>A0A0K0ET56_STRER</name>
<dbReference type="Proteomes" id="UP000035681">
    <property type="component" value="Unplaced"/>
</dbReference>
<keyword evidence="2" id="KW-0472">Membrane</keyword>
<protein>
    <submittedName>
        <fullName evidence="4">Syndecan domain-containing protein</fullName>
    </submittedName>
    <submittedName>
        <fullName evidence="5">Syndecan/Neurexin domain-containing protein</fullName>
    </submittedName>
</protein>
<feature type="compositionally biased region" description="Basic residues" evidence="1">
    <location>
        <begin position="101"/>
        <end position="116"/>
    </location>
</feature>
<dbReference type="AlphaFoldDB" id="A0A0K0ET56"/>
<sequence length="116" mass="12715">MSHYIRLKRASSSTSNTQNVSNENAVKAAAKKKTNTSVKGINDNSIDHETIKSDDSYTLLIILGAVGGFILICLLIAIIIKAKRGSSNDEVPPEGTDTSRTKKKSRFRILSRKTKH</sequence>
<evidence type="ECO:0000313" key="5">
    <source>
        <dbReference type="WBParaSite" id="TCONS_00000319.p1"/>
    </source>
</evidence>
<proteinExistence type="predicted"/>
<evidence type="ECO:0000256" key="2">
    <source>
        <dbReference type="SAM" id="Phobius"/>
    </source>
</evidence>
<evidence type="ECO:0000256" key="1">
    <source>
        <dbReference type="SAM" id="MobiDB-lite"/>
    </source>
</evidence>
<evidence type="ECO:0000313" key="3">
    <source>
        <dbReference type="Proteomes" id="UP000035681"/>
    </source>
</evidence>
<dbReference type="WBParaSite" id="TCONS_00000319.p1">
    <property type="protein sequence ID" value="TCONS_00000319.p1"/>
    <property type="gene ID" value="XLOC_000331"/>
</dbReference>
<accession>A0A0K0ET56</accession>
<feature type="region of interest" description="Disordered" evidence="1">
    <location>
        <begin position="85"/>
        <end position="116"/>
    </location>
</feature>
<feature type="compositionally biased region" description="Low complexity" evidence="1">
    <location>
        <begin position="11"/>
        <end position="28"/>
    </location>
</feature>
<dbReference type="WBParaSite" id="SSTP_0001263300.1">
    <property type="protein sequence ID" value="SSTP_0001263300.1"/>
    <property type="gene ID" value="SSTP_0001263300"/>
</dbReference>
<organism evidence="4">
    <name type="scientific">Strongyloides stercoralis</name>
    <name type="common">Threadworm</name>
    <dbReference type="NCBI Taxonomy" id="6248"/>
    <lineage>
        <taxon>Eukaryota</taxon>
        <taxon>Metazoa</taxon>
        <taxon>Ecdysozoa</taxon>
        <taxon>Nematoda</taxon>
        <taxon>Chromadorea</taxon>
        <taxon>Rhabditida</taxon>
        <taxon>Tylenchina</taxon>
        <taxon>Panagrolaimomorpha</taxon>
        <taxon>Strongyloidoidea</taxon>
        <taxon>Strongyloididae</taxon>
        <taxon>Strongyloides</taxon>
    </lineage>
</organism>
<feature type="region of interest" description="Disordered" evidence="1">
    <location>
        <begin position="1"/>
        <end position="45"/>
    </location>
</feature>
<keyword evidence="2" id="KW-0812">Transmembrane</keyword>
<keyword evidence="3" id="KW-1185">Reference proteome</keyword>
<evidence type="ECO:0000313" key="4">
    <source>
        <dbReference type="WBParaSite" id="SSTP_0001263300.1"/>
    </source>
</evidence>
<reference evidence="4" key="1">
    <citation type="submission" date="2015-08" db="UniProtKB">
        <authorList>
            <consortium name="WormBaseParasite"/>
        </authorList>
    </citation>
    <scope>IDENTIFICATION</scope>
</reference>